<evidence type="ECO:0000313" key="2">
    <source>
        <dbReference type="Proteomes" id="UP001152755"/>
    </source>
</evidence>
<dbReference type="EMBL" id="JANRHA010000009">
    <property type="protein sequence ID" value="MDG3015694.1"/>
    <property type="molecule type" value="Genomic_DNA"/>
</dbReference>
<dbReference type="Pfam" id="PF00300">
    <property type="entry name" value="His_Phos_1"/>
    <property type="match status" value="1"/>
</dbReference>
<evidence type="ECO:0000313" key="1">
    <source>
        <dbReference type="EMBL" id="MDG3015694.1"/>
    </source>
</evidence>
<reference evidence="1" key="1">
    <citation type="submission" date="2022-08" db="EMBL/GenBank/DDBJ databases">
        <title>Genome analysis of Corynebacteriales strain.</title>
        <authorList>
            <person name="Lee S.D."/>
        </authorList>
    </citation>
    <scope>NUCLEOTIDE SEQUENCE</scope>
    <source>
        <strain evidence="1">D3-21</strain>
    </source>
</reference>
<dbReference type="RefSeq" id="WP_277831659.1">
    <property type="nucleotide sequence ID" value="NZ_JAAIVF010000002.1"/>
</dbReference>
<comment type="caution">
    <text evidence="1">The sequence shown here is derived from an EMBL/GenBank/DDBJ whole genome shotgun (WGS) entry which is preliminary data.</text>
</comment>
<dbReference type="InterPro" id="IPR029033">
    <property type="entry name" value="His_PPase_superfam"/>
</dbReference>
<dbReference type="AlphaFoldDB" id="A0A9X4RED6"/>
<dbReference type="SUPFAM" id="SSF53254">
    <property type="entry name" value="Phosphoglycerate mutase-like"/>
    <property type="match status" value="1"/>
</dbReference>
<dbReference type="Gene3D" id="3.40.50.1240">
    <property type="entry name" value="Phosphoglycerate mutase-like"/>
    <property type="match status" value="1"/>
</dbReference>
<gene>
    <name evidence="1" type="ORF">NVS88_14120</name>
</gene>
<organism evidence="1 2">
    <name type="scientific">Speluncibacter jeojiensis</name>
    <dbReference type="NCBI Taxonomy" id="2710754"/>
    <lineage>
        <taxon>Bacteria</taxon>
        <taxon>Bacillati</taxon>
        <taxon>Actinomycetota</taxon>
        <taxon>Actinomycetes</taxon>
        <taxon>Mycobacteriales</taxon>
        <taxon>Speluncibacteraceae</taxon>
        <taxon>Speluncibacter</taxon>
    </lineage>
</organism>
<sequence>MSELVVVVHAMTEALRAARFPGDESLEPFRAGRALPAPLGTAFARADCVLTAPEARARETAALFGVDSHVEQALREQDPGAWAGKVPADLDPTELGTWLGDPGFAPPGGESVDALLGRVGRWLGDVGEGRTVAVTHPAVTRAVAVRALDLPADRFWRIEARPLSALYLRRDHRGWTVQLR</sequence>
<dbReference type="InterPro" id="IPR013078">
    <property type="entry name" value="His_Pase_superF_clade-1"/>
</dbReference>
<name>A0A9X4RED6_9ACTN</name>
<proteinExistence type="predicted"/>
<protein>
    <submittedName>
        <fullName evidence="1">Histidine phosphatase family protein</fullName>
    </submittedName>
</protein>
<dbReference type="Proteomes" id="UP001152755">
    <property type="component" value="Unassembled WGS sequence"/>
</dbReference>
<accession>A0A9X4RED6</accession>
<keyword evidence="2" id="KW-1185">Reference proteome</keyword>